<feature type="region of interest" description="Disordered" evidence="1">
    <location>
        <begin position="752"/>
        <end position="788"/>
    </location>
</feature>
<dbReference type="InterPro" id="IPR035919">
    <property type="entry name" value="EAL_sf"/>
</dbReference>
<dbReference type="InterPro" id="IPR029787">
    <property type="entry name" value="Nucleotide_cyclase"/>
</dbReference>
<accession>A0A917DMI3</accession>
<dbReference type="Pfam" id="PF00563">
    <property type="entry name" value="EAL"/>
    <property type="match status" value="1"/>
</dbReference>
<evidence type="ECO:0000256" key="2">
    <source>
        <dbReference type="SAM" id="Phobius"/>
    </source>
</evidence>
<dbReference type="NCBIfam" id="TIGR00254">
    <property type="entry name" value="GGDEF"/>
    <property type="match status" value="1"/>
</dbReference>
<comment type="caution">
    <text evidence="5">The sequence shown here is derived from an EMBL/GenBank/DDBJ whole genome shotgun (WGS) entry which is preliminary data.</text>
</comment>
<organism evidence="5 6">
    <name type="scientific">Croceicoccus pelagius</name>
    <dbReference type="NCBI Taxonomy" id="1703341"/>
    <lineage>
        <taxon>Bacteria</taxon>
        <taxon>Pseudomonadati</taxon>
        <taxon>Pseudomonadota</taxon>
        <taxon>Alphaproteobacteria</taxon>
        <taxon>Sphingomonadales</taxon>
        <taxon>Erythrobacteraceae</taxon>
        <taxon>Croceicoccus</taxon>
    </lineage>
</organism>
<dbReference type="AlphaFoldDB" id="A0A917DMI3"/>
<keyword evidence="2" id="KW-1133">Transmembrane helix</keyword>
<feature type="domain" description="EAL" evidence="3">
    <location>
        <begin position="503"/>
        <end position="753"/>
    </location>
</feature>
<dbReference type="Pfam" id="PF00990">
    <property type="entry name" value="GGDEF"/>
    <property type="match status" value="1"/>
</dbReference>
<dbReference type="PROSITE" id="PS50887">
    <property type="entry name" value="GGDEF"/>
    <property type="match status" value="1"/>
</dbReference>
<keyword evidence="2" id="KW-0812">Transmembrane</keyword>
<feature type="transmembrane region" description="Helical" evidence="2">
    <location>
        <begin position="144"/>
        <end position="162"/>
    </location>
</feature>
<dbReference type="InterPro" id="IPR001633">
    <property type="entry name" value="EAL_dom"/>
</dbReference>
<dbReference type="InterPro" id="IPR043128">
    <property type="entry name" value="Rev_trsase/Diguanyl_cyclase"/>
</dbReference>
<feature type="transmembrane region" description="Helical" evidence="2">
    <location>
        <begin position="91"/>
        <end position="113"/>
    </location>
</feature>
<evidence type="ECO:0000259" key="3">
    <source>
        <dbReference type="PROSITE" id="PS50883"/>
    </source>
</evidence>
<feature type="transmembrane region" description="Helical" evidence="2">
    <location>
        <begin position="168"/>
        <end position="186"/>
    </location>
</feature>
<dbReference type="CDD" id="cd01948">
    <property type="entry name" value="EAL"/>
    <property type="match status" value="1"/>
</dbReference>
<evidence type="ECO:0008006" key="7">
    <source>
        <dbReference type="Google" id="ProtNLM"/>
    </source>
</evidence>
<dbReference type="PROSITE" id="PS50883">
    <property type="entry name" value="EAL"/>
    <property type="match status" value="1"/>
</dbReference>
<name>A0A917DMI3_9SPHN</name>
<proteinExistence type="predicted"/>
<dbReference type="Proteomes" id="UP000598997">
    <property type="component" value="Unassembled WGS sequence"/>
</dbReference>
<dbReference type="FunFam" id="3.30.70.270:FF:000001">
    <property type="entry name" value="Diguanylate cyclase domain protein"/>
    <property type="match status" value="1"/>
</dbReference>
<keyword evidence="2" id="KW-0472">Membrane</keyword>
<dbReference type="SUPFAM" id="SSF141868">
    <property type="entry name" value="EAL domain-like"/>
    <property type="match status" value="1"/>
</dbReference>
<dbReference type="InterPro" id="IPR000160">
    <property type="entry name" value="GGDEF_dom"/>
</dbReference>
<keyword evidence="6" id="KW-1185">Reference proteome</keyword>
<sequence length="788" mass="87913">MGGRQAALFGRSDYLMVRRLQDYADRGQLAAATSAFGAFITCVIRIGGQGVLIQFAWLGFMLAISLARVELIRRFVPESIDLTYFQKQQRYVIALGIADSIGWGVGIAMFATFAQDAELYLLSVLVAGVVTASMIYYRALPRICAVFVGTMALTGYGISYATFGRIEVVSFALITALAMILFRGIYDDAKLYKRKFEGEAELAESAETIQLLLHDYEAQSADWLWQVDKGACLVAVCDRFGEAAGCESWNLEGREMVSLFDHGPQRELLAHRLLVRQPFRDLTISLTVGGETRWWTMSANVWDDGTMHGVARDTTDTRQAVERVSFMAHHDMLTGIANRFLFGETLAEVLDRKQTAGGLALLYLDLDHFKQINDTFGHSTGDRLLTEASKRISGAVKSHDLVARLGGDEFAVLLTRLSDQETAKVVAQRIVDEMEKPFVLGDQKLSTSTSIGIAHVDRTMEGAARSPDTLLRQADLALYAAKALGRGTFAEFEPWLEERDRERAQLEADLKTAIQNDEFTLHYQPLYDIAQRRTLGFETLVRWQSPIWGVVMPGEFISLAEDSGLIVSLGEWIIRNAIEEAASWEEKETVAINLSPLQMRSPRLIPTLAEAICTTGIDPARIELEITENMLMHDSERNVAMLHELRDMGMRISLDDFGTGYSSLNYLRSFPFDKIKIDKCFVEDIEDREDCQAIVRAVMHLAGALGMSTVAEGVERKSQLEWLRAEGITQIQGYLISYPVNAEELSDGRPFNEDRAQWFRPPEMRGKKCDDEGEARSAGDGDALEDAA</sequence>
<dbReference type="InterPro" id="IPR052155">
    <property type="entry name" value="Biofilm_reg_signaling"/>
</dbReference>
<feature type="transmembrane region" description="Helical" evidence="2">
    <location>
        <begin position="52"/>
        <end position="71"/>
    </location>
</feature>
<feature type="transmembrane region" description="Helical" evidence="2">
    <location>
        <begin position="29"/>
        <end position="46"/>
    </location>
</feature>
<dbReference type="Gene3D" id="3.20.20.450">
    <property type="entry name" value="EAL domain"/>
    <property type="match status" value="1"/>
</dbReference>
<dbReference type="SUPFAM" id="SSF55073">
    <property type="entry name" value="Nucleotide cyclase"/>
    <property type="match status" value="1"/>
</dbReference>
<dbReference type="SMART" id="SM00052">
    <property type="entry name" value="EAL"/>
    <property type="match status" value="1"/>
</dbReference>
<dbReference type="CDD" id="cd01949">
    <property type="entry name" value="GGDEF"/>
    <property type="match status" value="1"/>
</dbReference>
<dbReference type="Gene3D" id="3.30.70.270">
    <property type="match status" value="1"/>
</dbReference>
<evidence type="ECO:0000313" key="5">
    <source>
        <dbReference type="EMBL" id="GGD50643.1"/>
    </source>
</evidence>
<feature type="domain" description="GGDEF" evidence="4">
    <location>
        <begin position="357"/>
        <end position="494"/>
    </location>
</feature>
<gene>
    <name evidence="5" type="ORF">GCM10010989_26050</name>
</gene>
<dbReference type="SMART" id="SM00267">
    <property type="entry name" value="GGDEF"/>
    <property type="match status" value="1"/>
</dbReference>
<evidence type="ECO:0000313" key="6">
    <source>
        <dbReference type="Proteomes" id="UP000598997"/>
    </source>
</evidence>
<feature type="compositionally biased region" description="Basic and acidic residues" evidence="1">
    <location>
        <begin position="752"/>
        <end position="779"/>
    </location>
</feature>
<dbReference type="PANTHER" id="PTHR44757:SF2">
    <property type="entry name" value="BIOFILM ARCHITECTURE MAINTENANCE PROTEIN MBAA"/>
    <property type="match status" value="1"/>
</dbReference>
<evidence type="ECO:0000256" key="1">
    <source>
        <dbReference type="SAM" id="MobiDB-lite"/>
    </source>
</evidence>
<dbReference type="EMBL" id="BMIO01000008">
    <property type="protein sequence ID" value="GGD50643.1"/>
    <property type="molecule type" value="Genomic_DNA"/>
</dbReference>
<reference evidence="5 6" key="1">
    <citation type="journal article" date="2014" name="Int. J. Syst. Evol. Microbiol.">
        <title>Complete genome sequence of Corynebacterium casei LMG S-19264T (=DSM 44701T), isolated from a smear-ripened cheese.</title>
        <authorList>
            <consortium name="US DOE Joint Genome Institute (JGI-PGF)"/>
            <person name="Walter F."/>
            <person name="Albersmeier A."/>
            <person name="Kalinowski J."/>
            <person name="Ruckert C."/>
        </authorList>
    </citation>
    <scope>NUCLEOTIDE SEQUENCE [LARGE SCALE GENOMIC DNA]</scope>
    <source>
        <strain evidence="5 6">CGMCC 1.15358</strain>
    </source>
</reference>
<protein>
    <recommendedName>
        <fullName evidence="7">Diguanylate cyclase</fullName>
    </recommendedName>
</protein>
<dbReference type="PANTHER" id="PTHR44757">
    <property type="entry name" value="DIGUANYLATE CYCLASE DGCP"/>
    <property type="match status" value="1"/>
</dbReference>
<dbReference type="OrthoDB" id="9790882at2"/>
<evidence type="ECO:0000259" key="4">
    <source>
        <dbReference type="PROSITE" id="PS50887"/>
    </source>
</evidence>
<dbReference type="GO" id="GO:0003824">
    <property type="term" value="F:catalytic activity"/>
    <property type="evidence" value="ECO:0007669"/>
    <property type="project" value="UniProtKB-ARBA"/>
</dbReference>